<evidence type="ECO:0000256" key="3">
    <source>
        <dbReference type="ARBA" id="ARBA00022448"/>
    </source>
</evidence>
<dbReference type="Pfam" id="PF07690">
    <property type="entry name" value="MFS_1"/>
    <property type="match status" value="1"/>
</dbReference>
<dbReference type="InterPro" id="IPR011701">
    <property type="entry name" value="MFS"/>
</dbReference>
<keyword evidence="3" id="KW-0813">Transport</keyword>
<feature type="domain" description="Major facilitator superfamily (MFS) profile" evidence="9">
    <location>
        <begin position="13"/>
        <end position="389"/>
    </location>
</feature>
<feature type="transmembrane region" description="Helical" evidence="8">
    <location>
        <begin position="363"/>
        <end position="381"/>
    </location>
</feature>
<name>A0A848CBZ2_9BACT</name>
<evidence type="ECO:0000256" key="1">
    <source>
        <dbReference type="ARBA" id="ARBA00004651"/>
    </source>
</evidence>
<dbReference type="AlphaFoldDB" id="A0A848CBZ2"/>
<dbReference type="SUPFAM" id="SSF103473">
    <property type="entry name" value="MFS general substrate transporter"/>
    <property type="match status" value="1"/>
</dbReference>
<dbReference type="RefSeq" id="WP_168936132.1">
    <property type="nucleotide sequence ID" value="NZ_JABAFY010000043.1"/>
</dbReference>
<feature type="transmembrane region" description="Helical" evidence="8">
    <location>
        <begin position="140"/>
        <end position="160"/>
    </location>
</feature>
<feature type="transmembrane region" description="Helical" evidence="8">
    <location>
        <begin position="278"/>
        <end position="295"/>
    </location>
</feature>
<dbReference type="InterPro" id="IPR020846">
    <property type="entry name" value="MFS_dom"/>
</dbReference>
<dbReference type="InterPro" id="IPR036259">
    <property type="entry name" value="MFS_trans_sf"/>
</dbReference>
<dbReference type="GO" id="GO:0005886">
    <property type="term" value="C:plasma membrane"/>
    <property type="evidence" value="ECO:0007669"/>
    <property type="project" value="UniProtKB-SubCell"/>
</dbReference>
<feature type="transmembrane region" description="Helical" evidence="8">
    <location>
        <begin position="301"/>
        <end position="324"/>
    </location>
</feature>
<evidence type="ECO:0000256" key="4">
    <source>
        <dbReference type="ARBA" id="ARBA00022475"/>
    </source>
</evidence>
<reference evidence="10 11" key="1">
    <citation type="submission" date="2020-04" db="EMBL/GenBank/DDBJ databases">
        <authorList>
            <person name="Hitch T.C.A."/>
            <person name="Wylensek D."/>
            <person name="Clavel T."/>
        </authorList>
    </citation>
    <scope>NUCLEOTIDE SEQUENCE [LARGE SCALE GENOMIC DNA]</scope>
    <source>
        <strain evidence="10 11">PG-251-APC-1</strain>
    </source>
</reference>
<feature type="transmembrane region" description="Helical" evidence="8">
    <location>
        <begin position="212"/>
        <end position="233"/>
    </location>
</feature>
<sequence>MSMRSPAPSLGKVEFLVLLWTTFAAFAALYGPQPLLPVIQQHFGVGSQSASLLMTLAILPLGLAPVCYGYILNMCSTRRLLQLTTALCALVLLAASFTTAFWQLLALRTLTGLLVPAILLALMTHISLHSRQESLQRAMAIYTTTTMFGAFLGRIGSGFITSWLGWQAAFLTYALLLGSALPCLLLLQRTRSTQHDVFSPAHLLGVLRQPGLLLLMLIGPLCIFAHASVLNLAPFRMRELLPDAGSWATGLLYVPAFICSLLGIFSKKIMRLLHGEMRTIRCGVLLFLASVPSLLPSSPLSLLLAIFGMTTGFVLVYTTLPGVVNRMSLAEKNMTNGVYLSVYYTFSALGTWLPVMVYSHFGIVSYVLCLTGVFALALSLVRKNLTISL</sequence>
<feature type="transmembrane region" description="Helical" evidence="8">
    <location>
        <begin position="83"/>
        <end position="104"/>
    </location>
</feature>
<evidence type="ECO:0000313" key="11">
    <source>
        <dbReference type="Proteomes" id="UP000522333"/>
    </source>
</evidence>
<evidence type="ECO:0000256" key="5">
    <source>
        <dbReference type="ARBA" id="ARBA00022692"/>
    </source>
</evidence>
<accession>A0A848CBZ2</accession>
<evidence type="ECO:0000259" key="9">
    <source>
        <dbReference type="PROSITE" id="PS50850"/>
    </source>
</evidence>
<dbReference type="PROSITE" id="PS50850">
    <property type="entry name" value="MFS"/>
    <property type="match status" value="1"/>
</dbReference>
<evidence type="ECO:0000256" key="8">
    <source>
        <dbReference type="SAM" id="Phobius"/>
    </source>
</evidence>
<comment type="similarity">
    <text evidence="2">Belongs to the major facilitator superfamily.</text>
</comment>
<gene>
    <name evidence="10" type="ORF">HF854_09910</name>
</gene>
<dbReference type="PANTHER" id="PTHR43271">
    <property type="entry name" value="BLL2771 PROTEIN"/>
    <property type="match status" value="1"/>
</dbReference>
<dbReference type="Proteomes" id="UP000522333">
    <property type="component" value="Unassembled WGS sequence"/>
</dbReference>
<keyword evidence="4" id="KW-1003">Cell membrane</keyword>
<dbReference type="EMBL" id="JABAFY010000043">
    <property type="protein sequence ID" value="NME52820.1"/>
    <property type="molecule type" value="Genomic_DNA"/>
</dbReference>
<comment type="subcellular location">
    <subcellularLocation>
        <location evidence="1">Cell membrane</location>
        <topology evidence="1">Multi-pass membrane protein</topology>
    </subcellularLocation>
</comment>
<keyword evidence="6 8" id="KW-1133">Transmembrane helix</keyword>
<feature type="transmembrane region" description="Helical" evidence="8">
    <location>
        <begin position="110"/>
        <end position="128"/>
    </location>
</feature>
<feature type="transmembrane region" description="Helical" evidence="8">
    <location>
        <begin position="336"/>
        <end position="357"/>
    </location>
</feature>
<keyword evidence="7 8" id="KW-0472">Membrane</keyword>
<dbReference type="PANTHER" id="PTHR43271:SF1">
    <property type="entry name" value="INNER MEMBRANE TRANSPORT PROTEIN YNFM"/>
    <property type="match status" value="1"/>
</dbReference>
<evidence type="ECO:0000256" key="7">
    <source>
        <dbReference type="ARBA" id="ARBA00023136"/>
    </source>
</evidence>
<evidence type="ECO:0000256" key="2">
    <source>
        <dbReference type="ARBA" id="ARBA00008335"/>
    </source>
</evidence>
<feature type="transmembrane region" description="Helical" evidence="8">
    <location>
        <begin position="166"/>
        <end position="187"/>
    </location>
</feature>
<evidence type="ECO:0000313" key="10">
    <source>
        <dbReference type="EMBL" id="NME52820.1"/>
    </source>
</evidence>
<dbReference type="Gene3D" id="1.20.1250.20">
    <property type="entry name" value="MFS general substrate transporter like domains"/>
    <property type="match status" value="1"/>
</dbReference>
<dbReference type="GO" id="GO:0022857">
    <property type="term" value="F:transmembrane transporter activity"/>
    <property type="evidence" value="ECO:0007669"/>
    <property type="project" value="InterPro"/>
</dbReference>
<feature type="transmembrane region" description="Helical" evidence="8">
    <location>
        <begin position="245"/>
        <end position="266"/>
    </location>
</feature>
<organism evidence="10 11">
    <name type="scientific">Desulfovibrio piger</name>
    <dbReference type="NCBI Taxonomy" id="901"/>
    <lineage>
        <taxon>Bacteria</taxon>
        <taxon>Pseudomonadati</taxon>
        <taxon>Thermodesulfobacteriota</taxon>
        <taxon>Desulfovibrionia</taxon>
        <taxon>Desulfovibrionales</taxon>
        <taxon>Desulfovibrionaceae</taxon>
        <taxon>Desulfovibrio</taxon>
    </lineage>
</organism>
<feature type="transmembrane region" description="Helical" evidence="8">
    <location>
        <begin position="51"/>
        <end position="71"/>
    </location>
</feature>
<keyword evidence="5 8" id="KW-0812">Transmembrane</keyword>
<proteinExistence type="inferred from homology"/>
<comment type="caution">
    <text evidence="10">The sequence shown here is derived from an EMBL/GenBank/DDBJ whole genome shotgun (WGS) entry which is preliminary data.</text>
</comment>
<evidence type="ECO:0000256" key="6">
    <source>
        <dbReference type="ARBA" id="ARBA00022989"/>
    </source>
</evidence>
<protein>
    <submittedName>
        <fullName evidence="10">MFS transporter</fullName>
    </submittedName>
</protein>